<dbReference type="GO" id="GO:0004298">
    <property type="term" value="F:threonine-type endopeptidase activity"/>
    <property type="evidence" value="ECO:0007669"/>
    <property type="project" value="UniProtKB-KW"/>
</dbReference>
<evidence type="ECO:0000313" key="9">
    <source>
        <dbReference type="EMBL" id="APW98605.1"/>
    </source>
</evidence>
<proteinExistence type="predicted"/>
<dbReference type="InterPro" id="IPR001353">
    <property type="entry name" value="Proteasome_sua/b"/>
</dbReference>
<dbReference type="PANTHER" id="PTHR32194:SF0">
    <property type="entry name" value="ATP-DEPENDENT PROTEASE SUBUNIT HSLV"/>
    <property type="match status" value="1"/>
</dbReference>
<accession>M0LFZ6</accession>
<dbReference type="Proteomes" id="UP000011555">
    <property type="component" value="Unassembled WGS sequence"/>
</dbReference>
<feature type="region of interest" description="Disordered" evidence="8">
    <location>
        <begin position="1"/>
        <end position="34"/>
    </location>
</feature>
<organism evidence="10 11">
    <name type="scientific">Natronobacterium lacisalsi AJ5</name>
    <dbReference type="NCBI Taxonomy" id="358396"/>
    <lineage>
        <taxon>Archaea</taxon>
        <taxon>Methanobacteriati</taxon>
        <taxon>Methanobacteriota</taxon>
        <taxon>Stenosarchaea group</taxon>
        <taxon>Halobacteria</taxon>
        <taxon>Halobacteriales</taxon>
        <taxon>Natrialbaceae</taxon>
        <taxon>Natronobacterium</taxon>
    </lineage>
</organism>
<dbReference type="Pfam" id="PF00227">
    <property type="entry name" value="Proteasome"/>
    <property type="match status" value="1"/>
</dbReference>
<dbReference type="Proteomes" id="UP000186547">
    <property type="component" value="Chromosome"/>
</dbReference>
<dbReference type="GO" id="GO:0005737">
    <property type="term" value="C:cytoplasm"/>
    <property type="evidence" value="ECO:0007669"/>
    <property type="project" value="TreeGrafter"/>
</dbReference>
<keyword evidence="5" id="KW-0888">Threonine protease</keyword>
<keyword evidence="11" id="KW-1185">Reference proteome</keyword>
<evidence type="ECO:0000313" key="11">
    <source>
        <dbReference type="Proteomes" id="UP000011555"/>
    </source>
</evidence>
<sequence length="224" mass="22976">MDPTEFRTADGRPDERLATDGAGSGSGDEGGGTLVALASRDGVLVAADTRVSDGTVVTGERARKLEKVHPTAAMGSADGPGSVRSIVQVVRSAADHYENERGRPMTMPALGNAASAEIRSESDAGAFVLGGVDDDGPQVFHLHPDGGVFEEDHVAIGSGREAAAGVLEAEATDSLAIADARRVAARALESSAERDARTGFGVHVAEITASGVDLEELDSTDELR</sequence>
<reference evidence="9 12" key="1">
    <citation type="journal article" date="2011" name="J. Bacteriol.">
        <title>Genome sequence of Halobiforma lacisalsi AJ5, an extremely halophilic archaeon which harbors a bop gene.</title>
        <authorList>
            <person name="Jiang X."/>
            <person name="Wang S."/>
            <person name="Cheng H."/>
            <person name="Huo Y."/>
            <person name="Zhang X."/>
            <person name="Zhu X."/>
            <person name="Han X."/>
            <person name="Ni P."/>
            <person name="Wu M."/>
        </authorList>
    </citation>
    <scope>NUCLEOTIDE SEQUENCE [LARGE SCALE GENOMIC DNA]</scope>
    <source>
        <strain evidence="9 12">AJ5</strain>
    </source>
</reference>
<dbReference type="InterPro" id="IPR000243">
    <property type="entry name" value="Pept_T1A_subB"/>
</dbReference>
<evidence type="ECO:0000256" key="2">
    <source>
        <dbReference type="ARBA" id="ARBA00012039"/>
    </source>
</evidence>
<protein>
    <recommendedName>
        <fullName evidence="2">proteasome endopeptidase complex</fullName>
        <ecNumber evidence="2">3.4.25.1</ecNumber>
    </recommendedName>
</protein>
<dbReference type="STRING" id="358396.CHINAEXTREME_12815"/>
<dbReference type="Gene3D" id="3.60.20.10">
    <property type="entry name" value="Glutamine Phosphoribosylpyrophosphate, subunit 1, domain 1"/>
    <property type="match status" value="1"/>
</dbReference>
<evidence type="ECO:0000256" key="1">
    <source>
        <dbReference type="ARBA" id="ARBA00001198"/>
    </source>
</evidence>
<name>M0LFZ6_NATLA</name>
<dbReference type="eggNOG" id="arCOG00970">
    <property type="taxonomic scope" value="Archaea"/>
</dbReference>
<dbReference type="GO" id="GO:0019774">
    <property type="term" value="C:proteasome core complex, beta-subunit complex"/>
    <property type="evidence" value="ECO:0007669"/>
    <property type="project" value="UniProtKB-ARBA"/>
</dbReference>
<evidence type="ECO:0000313" key="10">
    <source>
        <dbReference type="EMBL" id="EMA32466.1"/>
    </source>
</evidence>
<dbReference type="InterPro" id="IPR023333">
    <property type="entry name" value="Proteasome_suB-type"/>
</dbReference>
<keyword evidence="4" id="KW-0645">Protease</keyword>
<evidence type="ECO:0000256" key="8">
    <source>
        <dbReference type="SAM" id="MobiDB-lite"/>
    </source>
</evidence>
<keyword evidence="3" id="KW-0963">Cytoplasm</keyword>
<dbReference type="PROSITE" id="PS51476">
    <property type="entry name" value="PROTEASOME_BETA_2"/>
    <property type="match status" value="1"/>
</dbReference>
<dbReference type="InterPro" id="IPR029055">
    <property type="entry name" value="Ntn_hydrolases_N"/>
</dbReference>
<gene>
    <name evidence="10" type="ORF">C445_10132</name>
    <name evidence="9" type="ORF">CHINAEXTREME_12815</name>
</gene>
<comment type="catalytic activity">
    <reaction evidence="1">
        <text>Cleavage of peptide bonds with very broad specificity.</text>
        <dbReference type="EC" id="3.4.25.1"/>
    </reaction>
</comment>
<evidence type="ECO:0000256" key="6">
    <source>
        <dbReference type="ARBA" id="ARBA00022801"/>
    </source>
</evidence>
<reference evidence="10 11" key="2">
    <citation type="journal article" date="2014" name="PLoS Genet.">
        <title>Phylogenetically driven sequencing of extremely halophilic archaea reveals strategies for static and dynamic osmo-response.</title>
        <authorList>
            <person name="Becker E.A."/>
            <person name="Seitzer P.M."/>
            <person name="Tritt A."/>
            <person name="Larsen D."/>
            <person name="Krusor M."/>
            <person name="Yao A.I."/>
            <person name="Wu D."/>
            <person name="Madern D."/>
            <person name="Eisen J.A."/>
            <person name="Darling A.E."/>
            <person name="Facciotti M.T."/>
        </authorList>
    </citation>
    <scope>NUCLEOTIDE SEQUENCE [LARGE SCALE GENOMIC DNA]</scope>
    <source>
        <strain evidence="10 11">AJ5</strain>
    </source>
</reference>
<keyword evidence="7 10" id="KW-0647">Proteasome</keyword>
<evidence type="ECO:0000256" key="7">
    <source>
        <dbReference type="ARBA" id="ARBA00022942"/>
    </source>
</evidence>
<keyword evidence="6" id="KW-0378">Hydrolase</keyword>
<dbReference type="EMBL" id="AOLZ01000039">
    <property type="protein sequence ID" value="EMA32466.1"/>
    <property type="molecule type" value="Genomic_DNA"/>
</dbReference>
<dbReference type="EC" id="3.4.25.1" evidence="2"/>
<evidence type="ECO:0000256" key="4">
    <source>
        <dbReference type="ARBA" id="ARBA00022670"/>
    </source>
</evidence>
<dbReference type="KEGG" id="hlc:CHINAEXTREME12815"/>
<evidence type="ECO:0000256" key="3">
    <source>
        <dbReference type="ARBA" id="ARBA00022490"/>
    </source>
</evidence>
<evidence type="ECO:0000256" key="5">
    <source>
        <dbReference type="ARBA" id="ARBA00022698"/>
    </source>
</evidence>
<dbReference type="SUPFAM" id="SSF56235">
    <property type="entry name" value="N-terminal nucleophile aminohydrolases (Ntn hydrolases)"/>
    <property type="match status" value="1"/>
</dbReference>
<dbReference type="PRINTS" id="PR00141">
    <property type="entry name" value="PROTEASOME"/>
</dbReference>
<dbReference type="GeneID" id="30922021"/>
<dbReference type="EMBL" id="CP019285">
    <property type="protein sequence ID" value="APW98605.1"/>
    <property type="molecule type" value="Genomic_DNA"/>
</dbReference>
<evidence type="ECO:0000313" key="12">
    <source>
        <dbReference type="Proteomes" id="UP000186547"/>
    </source>
</evidence>
<dbReference type="RefSeq" id="WP_007141743.1">
    <property type="nucleotide sequence ID" value="NZ_AOLZ01000039.1"/>
</dbReference>
<feature type="compositionally biased region" description="Basic and acidic residues" evidence="8">
    <location>
        <begin position="1"/>
        <end position="18"/>
    </location>
</feature>
<reference evidence="9" key="3">
    <citation type="submission" date="2017-01" db="EMBL/GenBank/DDBJ databases">
        <authorList>
            <person name="Mah S.A."/>
            <person name="Swanson W.J."/>
            <person name="Moy G.W."/>
            <person name="Vacquier V.D."/>
        </authorList>
    </citation>
    <scope>NUCLEOTIDE SEQUENCE</scope>
    <source>
        <strain evidence="9">AJ5</strain>
    </source>
</reference>
<dbReference type="PANTHER" id="PTHR32194">
    <property type="entry name" value="METALLOPROTEASE TLDD"/>
    <property type="match status" value="1"/>
</dbReference>
<dbReference type="AlphaFoldDB" id="M0LFZ6"/>
<dbReference type="GO" id="GO:0051603">
    <property type="term" value="P:proteolysis involved in protein catabolic process"/>
    <property type="evidence" value="ECO:0007669"/>
    <property type="project" value="InterPro"/>
</dbReference>
<feature type="compositionally biased region" description="Gly residues" evidence="8">
    <location>
        <begin position="22"/>
        <end position="33"/>
    </location>
</feature>